<evidence type="ECO:0000256" key="3">
    <source>
        <dbReference type="ARBA" id="ARBA00022475"/>
    </source>
</evidence>
<evidence type="ECO:0000256" key="6">
    <source>
        <dbReference type="ARBA" id="ARBA00023136"/>
    </source>
</evidence>
<name>A0A0G3GAW8_9PSED</name>
<dbReference type="PROSITE" id="PS50850">
    <property type="entry name" value="MFS"/>
    <property type="match status" value="1"/>
</dbReference>
<dbReference type="AlphaFoldDB" id="A0A0G3GAW8"/>
<feature type="transmembrane region" description="Helical" evidence="7">
    <location>
        <begin position="85"/>
        <end position="104"/>
    </location>
</feature>
<feature type="transmembrane region" description="Helical" evidence="7">
    <location>
        <begin position="381"/>
        <end position="401"/>
    </location>
</feature>
<keyword evidence="4 7" id="KW-0812">Transmembrane</keyword>
<proteinExistence type="predicted"/>
<dbReference type="Pfam" id="PF07690">
    <property type="entry name" value="MFS_1"/>
    <property type="match status" value="1"/>
</dbReference>
<dbReference type="GO" id="GO:0005886">
    <property type="term" value="C:plasma membrane"/>
    <property type="evidence" value="ECO:0007669"/>
    <property type="project" value="UniProtKB-SubCell"/>
</dbReference>
<evidence type="ECO:0000256" key="2">
    <source>
        <dbReference type="ARBA" id="ARBA00022448"/>
    </source>
</evidence>
<feature type="transmembrane region" description="Helical" evidence="7">
    <location>
        <begin position="50"/>
        <end position="73"/>
    </location>
</feature>
<dbReference type="InterPro" id="IPR036259">
    <property type="entry name" value="MFS_trans_sf"/>
</dbReference>
<sequence length="414" mass="43820">MSHAGVTQGLNVRILIYLLFAIQLVSMGAMEMSGPFWPVHLRGLTSSESVFSFASIAVYVGPMLGIILTSAFWGRIGDRYGHKLMMIRALAGLSLTQLGLALAGDIWVILVLRFLQGAFAGYIAPAQAYGVSIEAPSRRARLFAILQISTNVGSLLGAVVGGLILDYATFFWINMIAAILCAICTVVAAVTLPDVPPVKKPTAQTASAATGRGSSPWQGSPLLSLLCVMGILLLARMLPQTSFSLYVSTVFEVSNAVVGLCYGLLALGFILSATAWSRYFEHRSQQDTLQRITYVVLGCIALTAVAGVTRNALVFVVAYFIWGVLLGATTPVLMALISKAADSSQQGHVLGIAQGSAQFASIAGICVGGLLSQVYGLQYTYLFVCLAYALALIPVVALRYWPASLQASPAPPGE</sequence>
<comment type="subcellular location">
    <subcellularLocation>
        <location evidence="1">Cell membrane</location>
        <topology evidence="1">Multi-pass membrane protein</topology>
    </subcellularLocation>
</comment>
<dbReference type="InterPro" id="IPR011701">
    <property type="entry name" value="MFS"/>
</dbReference>
<keyword evidence="3" id="KW-1003">Cell membrane</keyword>
<dbReference type="InterPro" id="IPR020846">
    <property type="entry name" value="MFS_dom"/>
</dbReference>
<evidence type="ECO:0000256" key="5">
    <source>
        <dbReference type="ARBA" id="ARBA00022989"/>
    </source>
</evidence>
<feature type="transmembrane region" description="Helical" evidence="7">
    <location>
        <begin position="142"/>
        <end position="165"/>
    </location>
</feature>
<evidence type="ECO:0000259" key="8">
    <source>
        <dbReference type="PROSITE" id="PS50850"/>
    </source>
</evidence>
<reference evidence="10" key="2">
    <citation type="submission" date="2015-03" db="EMBL/GenBank/DDBJ databases">
        <authorList>
            <person name="Deng P."/>
            <person name="Lu S."/>
        </authorList>
    </citation>
    <scope>NUCLEOTIDE SEQUENCE [LARGE SCALE GENOMIC DNA]</scope>
    <source>
        <strain evidence="10">UFB2</strain>
    </source>
</reference>
<protein>
    <submittedName>
        <fullName evidence="9">MFS transporter</fullName>
    </submittedName>
</protein>
<gene>
    <name evidence="9" type="ORF">VM99_00685</name>
</gene>
<dbReference type="SUPFAM" id="SSF103473">
    <property type="entry name" value="MFS general substrate transporter"/>
    <property type="match status" value="1"/>
</dbReference>
<feature type="transmembrane region" description="Helical" evidence="7">
    <location>
        <begin position="171"/>
        <end position="192"/>
    </location>
</feature>
<evidence type="ECO:0000256" key="7">
    <source>
        <dbReference type="SAM" id="Phobius"/>
    </source>
</evidence>
<keyword evidence="6 7" id="KW-0472">Membrane</keyword>
<feature type="domain" description="Major facilitator superfamily (MFS) profile" evidence="8">
    <location>
        <begin position="1"/>
        <end position="405"/>
    </location>
</feature>
<feature type="transmembrane region" description="Helical" evidence="7">
    <location>
        <begin position="349"/>
        <end position="375"/>
    </location>
</feature>
<dbReference type="GO" id="GO:0022857">
    <property type="term" value="F:transmembrane transporter activity"/>
    <property type="evidence" value="ECO:0007669"/>
    <property type="project" value="InterPro"/>
</dbReference>
<keyword evidence="2" id="KW-0813">Transport</keyword>
<accession>A0A0G3GAW8</accession>
<dbReference type="Proteomes" id="UP000035212">
    <property type="component" value="Chromosome"/>
</dbReference>
<feature type="transmembrane region" description="Helical" evidence="7">
    <location>
        <begin position="245"/>
        <end position="271"/>
    </location>
</feature>
<dbReference type="PATRIC" id="fig|587753.11.peg.142"/>
<evidence type="ECO:0000313" key="9">
    <source>
        <dbReference type="EMBL" id="AKJ96642.1"/>
    </source>
</evidence>
<feature type="transmembrane region" description="Helical" evidence="7">
    <location>
        <begin position="315"/>
        <end position="337"/>
    </location>
</feature>
<dbReference type="Gene3D" id="1.20.1250.20">
    <property type="entry name" value="MFS general substrate transporter like domains"/>
    <property type="match status" value="1"/>
</dbReference>
<feature type="transmembrane region" description="Helical" evidence="7">
    <location>
        <begin position="222"/>
        <end position="239"/>
    </location>
</feature>
<reference evidence="9 10" key="1">
    <citation type="journal article" date="2015" name="Stand. Genomic Sci.">
        <title>Complete genome of Pseudomonas chlororaphis strain UFB2, a soil bacterium with antibacterial activity against bacterial canker pathogen of tomato.</title>
        <authorList>
            <person name="Deng P."/>
            <person name="Wang X."/>
            <person name="Baird S.M."/>
            <person name="Lu S.E."/>
        </authorList>
    </citation>
    <scope>NUCLEOTIDE SEQUENCE [LARGE SCALE GENOMIC DNA]</scope>
    <source>
        <strain evidence="9 10">UFB2</strain>
    </source>
</reference>
<keyword evidence="5 7" id="KW-1133">Transmembrane helix</keyword>
<evidence type="ECO:0000256" key="1">
    <source>
        <dbReference type="ARBA" id="ARBA00004651"/>
    </source>
</evidence>
<dbReference type="PANTHER" id="PTHR43414:SF1">
    <property type="entry name" value="PEPTIDE PERMEASE"/>
    <property type="match status" value="1"/>
</dbReference>
<dbReference type="PANTHER" id="PTHR43414">
    <property type="entry name" value="MULTIDRUG RESISTANCE PROTEIN MDTG"/>
    <property type="match status" value="1"/>
</dbReference>
<feature type="transmembrane region" description="Helical" evidence="7">
    <location>
        <begin position="292"/>
        <end position="309"/>
    </location>
</feature>
<feature type="transmembrane region" description="Helical" evidence="7">
    <location>
        <begin position="12"/>
        <end position="30"/>
    </location>
</feature>
<evidence type="ECO:0000256" key="4">
    <source>
        <dbReference type="ARBA" id="ARBA00022692"/>
    </source>
</evidence>
<dbReference type="EMBL" id="CP011020">
    <property type="protein sequence ID" value="AKJ96642.1"/>
    <property type="molecule type" value="Genomic_DNA"/>
</dbReference>
<evidence type="ECO:0000313" key="10">
    <source>
        <dbReference type="Proteomes" id="UP000035212"/>
    </source>
</evidence>
<organism evidence="9 10">
    <name type="scientific">Pseudomonas chlororaphis</name>
    <dbReference type="NCBI Taxonomy" id="587753"/>
    <lineage>
        <taxon>Bacteria</taxon>
        <taxon>Pseudomonadati</taxon>
        <taxon>Pseudomonadota</taxon>
        <taxon>Gammaproteobacteria</taxon>
        <taxon>Pseudomonadales</taxon>
        <taxon>Pseudomonadaceae</taxon>
        <taxon>Pseudomonas</taxon>
    </lineage>
</organism>